<comment type="caution">
    <text evidence="2">The sequence shown here is derived from an EMBL/GenBank/DDBJ whole genome shotgun (WGS) entry which is preliminary data.</text>
</comment>
<dbReference type="EMBL" id="RQZI01000002">
    <property type="protein sequence ID" value="RRC93229.1"/>
    <property type="molecule type" value="Genomic_DNA"/>
</dbReference>
<dbReference type="InterPro" id="IPR023577">
    <property type="entry name" value="CYTH_domain"/>
</dbReference>
<dbReference type="Gene3D" id="2.40.320.10">
    <property type="entry name" value="Hypothetical Protein Pfu-838710-001"/>
    <property type="match status" value="1"/>
</dbReference>
<accession>A0A3P1S7W3</accession>
<dbReference type="SMART" id="SM01118">
    <property type="entry name" value="CYTH"/>
    <property type="match status" value="1"/>
</dbReference>
<gene>
    <name evidence="2" type="ORF">EII39_01700</name>
</gene>
<feature type="domain" description="CYTH" evidence="1">
    <location>
        <begin position="5"/>
        <end position="189"/>
    </location>
</feature>
<sequence length="189" mass="22222">MKMNHLEIEFKTMLTKEEHDRLLQLFADITAVSQTNYYIESDRQSIRHAHMAFRVRTFNHREAELTLKIPQEVGSLELNQNLTPEETENILKNNEFPTGEILETLLQKEIPIQNLKILGSLETIRYEKEDEIGLLALDESHYLGKTDFELEVEVEDFEKGKENFLNFLKQHKIDYKPGKSKIARFSENL</sequence>
<dbReference type="AlphaFoldDB" id="A0A3P1S7W3"/>
<proteinExistence type="predicted"/>
<evidence type="ECO:0000313" key="3">
    <source>
        <dbReference type="Proteomes" id="UP000277597"/>
    </source>
</evidence>
<dbReference type="InterPro" id="IPR033469">
    <property type="entry name" value="CYTH-like_dom_sf"/>
</dbReference>
<dbReference type="Proteomes" id="UP000277597">
    <property type="component" value="Unassembled WGS sequence"/>
</dbReference>
<dbReference type="PIRSF" id="PIRSF012526">
    <property type="entry name" value="CYTH_UCP012526"/>
    <property type="match status" value="1"/>
</dbReference>
<organism evidence="2 3">
    <name type="scientific">Streptococcus sanguinis</name>
    <dbReference type="NCBI Taxonomy" id="1305"/>
    <lineage>
        <taxon>Bacteria</taxon>
        <taxon>Bacillati</taxon>
        <taxon>Bacillota</taxon>
        <taxon>Bacilli</taxon>
        <taxon>Lactobacillales</taxon>
        <taxon>Streptococcaceae</taxon>
        <taxon>Streptococcus</taxon>
    </lineage>
</organism>
<dbReference type="PROSITE" id="PS51707">
    <property type="entry name" value="CYTH"/>
    <property type="match status" value="1"/>
</dbReference>
<evidence type="ECO:0000313" key="2">
    <source>
        <dbReference type="EMBL" id="RRC93229.1"/>
    </source>
</evidence>
<dbReference type="Pfam" id="PF01928">
    <property type="entry name" value="CYTH"/>
    <property type="match status" value="1"/>
</dbReference>
<reference evidence="2 3" key="1">
    <citation type="submission" date="2018-11" db="EMBL/GenBank/DDBJ databases">
        <title>Genomes From Bacteria Associated with the Canine Oral Cavity: a Test Case for Automated Genome-Based Taxonomic Assignment.</title>
        <authorList>
            <person name="Coil D.A."/>
            <person name="Jospin G."/>
            <person name="Darling A.E."/>
            <person name="Wallis C."/>
            <person name="Davis I.J."/>
            <person name="Harris S."/>
            <person name="Eisen J.A."/>
            <person name="Holcombe L.J."/>
            <person name="O'Flynn C."/>
        </authorList>
    </citation>
    <scope>NUCLEOTIDE SEQUENCE [LARGE SCALE GENOMIC DNA]</scope>
    <source>
        <strain evidence="2 3">OH953</strain>
    </source>
</reference>
<dbReference type="InterPro" id="IPR009195">
    <property type="entry name" value="Uncharacterised_YjbK"/>
</dbReference>
<protein>
    <submittedName>
        <fullName evidence="2">CYTH domain-containing protein</fullName>
    </submittedName>
</protein>
<dbReference type="SUPFAM" id="SSF55154">
    <property type="entry name" value="CYTH-like phosphatases"/>
    <property type="match status" value="1"/>
</dbReference>
<name>A0A3P1S7W3_STRSA</name>
<dbReference type="CDD" id="cd07762">
    <property type="entry name" value="CYTH-like_Pase_1"/>
    <property type="match status" value="1"/>
</dbReference>
<evidence type="ECO:0000259" key="1">
    <source>
        <dbReference type="PROSITE" id="PS51707"/>
    </source>
</evidence>